<gene>
    <name evidence="11" type="ORF">SAMN02982922_0831</name>
</gene>
<evidence type="ECO:0000313" key="11">
    <source>
        <dbReference type="EMBL" id="SMH28960.1"/>
    </source>
</evidence>
<evidence type="ECO:0000256" key="3">
    <source>
        <dbReference type="ARBA" id="ARBA00022692"/>
    </source>
</evidence>
<keyword evidence="3 8" id="KW-0812">Transmembrane</keyword>
<dbReference type="GO" id="GO:0005886">
    <property type="term" value="C:plasma membrane"/>
    <property type="evidence" value="ECO:0007669"/>
    <property type="project" value="UniProtKB-SubCell"/>
</dbReference>
<dbReference type="GO" id="GO:0140359">
    <property type="term" value="F:ABC-type transporter activity"/>
    <property type="evidence" value="ECO:0007669"/>
    <property type="project" value="InterPro"/>
</dbReference>
<name>A0A1X7MY73_9HYPH</name>
<dbReference type="GO" id="GO:0005524">
    <property type="term" value="F:ATP binding"/>
    <property type="evidence" value="ECO:0007669"/>
    <property type="project" value="UniProtKB-KW"/>
</dbReference>
<evidence type="ECO:0000259" key="9">
    <source>
        <dbReference type="PROSITE" id="PS50893"/>
    </source>
</evidence>
<evidence type="ECO:0000256" key="5">
    <source>
        <dbReference type="ARBA" id="ARBA00022840"/>
    </source>
</evidence>
<evidence type="ECO:0000256" key="4">
    <source>
        <dbReference type="ARBA" id="ARBA00022741"/>
    </source>
</evidence>
<keyword evidence="4" id="KW-0547">Nucleotide-binding</keyword>
<dbReference type="InterPro" id="IPR011527">
    <property type="entry name" value="ABC1_TM_dom"/>
</dbReference>
<organism evidence="11 12">
    <name type="scientific">Mesorhizobium australicum</name>
    <dbReference type="NCBI Taxonomy" id="536018"/>
    <lineage>
        <taxon>Bacteria</taxon>
        <taxon>Pseudomonadati</taxon>
        <taxon>Pseudomonadota</taxon>
        <taxon>Alphaproteobacteria</taxon>
        <taxon>Hyphomicrobiales</taxon>
        <taxon>Phyllobacteriaceae</taxon>
        <taxon>Mesorhizobium</taxon>
    </lineage>
</organism>
<dbReference type="RefSeq" id="WP_085462991.1">
    <property type="nucleotide sequence ID" value="NZ_FXBL01000004.1"/>
</dbReference>
<feature type="domain" description="ABC transmembrane type-1" evidence="10">
    <location>
        <begin position="23"/>
        <end position="312"/>
    </location>
</feature>
<protein>
    <submittedName>
        <fullName evidence="11">ATP-binding cassette, subfamily C, CydC</fullName>
    </submittedName>
</protein>
<evidence type="ECO:0000313" key="12">
    <source>
        <dbReference type="Proteomes" id="UP000193083"/>
    </source>
</evidence>
<dbReference type="PROSITE" id="PS00211">
    <property type="entry name" value="ABC_TRANSPORTER_1"/>
    <property type="match status" value="1"/>
</dbReference>
<keyword evidence="5 11" id="KW-0067">ATP-binding</keyword>
<evidence type="ECO:0000256" key="7">
    <source>
        <dbReference type="ARBA" id="ARBA00023136"/>
    </source>
</evidence>
<feature type="domain" description="ABC transporter" evidence="9">
    <location>
        <begin position="345"/>
        <end position="560"/>
    </location>
</feature>
<dbReference type="PROSITE" id="PS50893">
    <property type="entry name" value="ABC_TRANSPORTER_2"/>
    <property type="match status" value="1"/>
</dbReference>
<sequence length="563" mass="58896">MSRFRPLRAVLALFQSGDMRMLLAGAVLSLATALAGIALLGLSGWFITATSIAGASVATALAFDVFMPSAGIRLLALGRTASRYGERLATHEATLKVLAALRERVFRGWASPAAARALAMRPSRALFRLTLDIDALDTLYLRIIVPVFAATGTALAISAALGFIHPLLGAGAALLLLAAGLGIPALATRRAETFVRRRAHALEALRSRTIDLVKGRTDLLMAGRASAQIEAVAAADRRLAQADIGLTRVEADAGFALGVAGAGLLAGVLLAVALLAERGDIGAPAAAFAILLAMASLEPFAPLRRGAVEFGRTLLAARRLAPRLTNEAGTTALPEPAQAGVAARLHLVSASYDGHVRPVLFDVSLTLRRGERVAIIGQSGAGKSTILSLLAAELPAMRGSVEILPATLLTQRTELFADTLHGNLALARPEATETEMFASLAAAGLDDMMGRLPRGLYTPLGEAGAGLSGGQARRLALARILLRDAPVWLMDEPTEGLDGPTARDVVARIDAAAVNRSLVIATHIRREAELADRLVLMRDGRIVAEASRGSAKYEEMLSGLRPD</sequence>
<dbReference type="Pfam" id="PF00005">
    <property type="entry name" value="ABC_tran"/>
    <property type="match status" value="1"/>
</dbReference>
<keyword evidence="12" id="KW-1185">Reference proteome</keyword>
<dbReference type="AlphaFoldDB" id="A0A1X7MY73"/>
<dbReference type="PANTHER" id="PTHR24221:SF654">
    <property type="entry name" value="ATP-BINDING CASSETTE SUB-FAMILY B MEMBER 6"/>
    <property type="match status" value="1"/>
</dbReference>
<evidence type="ECO:0000256" key="6">
    <source>
        <dbReference type="ARBA" id="ARBA00022989"/>
    </source>
</evidence>
<dbReference type="Gene3D" id="1.20.1560.10">
    <property type="entry name" value="ABC transporter type 1, transmembrane domain"/>
    <property type="match status" value="1"/>
</dbReference>
<dbReference type="PANTHER" id="PTHR24221">
    <property type="entry name" value="ATP-BINDING CASSETTE SUB-FAMILY B"/>
    <property type="match status" value="1"/>
</dbReference>
<reference evidence="11 12" key="1">
    <citation type="submission" date="2017-04" db="EMBL/GenBank/DDBJ databases">
        <authorList>
            <person name="Afonso C.L."/>
            <person name="Miller P.J."/>
            <person name="Scott M.A."/>
            <person name="Spackman E."/>
            <person name="Goraichik I."/>
            <person name="Dimitrov K.M."/>
            <person name="Suarez D.L."/>
            <person name="Swayne D.E."/>
        </authorList>
    </citation>
    <scope>NUCLEOTIDE SEQUENCE [LARGE SCALE GENOMIC DNA]</scope>
    <source>
        <strain evidence="11 12">B5P</strain>
    </source>
</reference>
<dbReference type="OrthoDB" id="9806127at2"/>
<dbReference type="InterPro" id="IPR039421">
    <property type="entry name" value="Type_1_exporter"/>
</dbReference>
<comment type="similarity">
    <text evidence="2">Belongs to the ABC transporter superfamily.</text>
</comment>
<feature type="transmembrane region" description="Helical" evidence="8">
    <location>
        <begin position="45"/>
        <end position="66"/>
    </location>
</feature>
<dbReference type="InterPro" id="IPR036640">
    <property type="entry name" value="ABC1_TM_sf"/>
</dbReference>
<evidence type="ECO:0000256" key="8">
    <source>
        <dbReference type="SAM" id="Phobius"/>
    </source>
</evidence>
<dbReference type="PROSITE" id="PS50929">
    <property type="entry name" value="ABC_TM1F"/>
    <property type="match status" value="1"/>
</dbReference>
<dbReference type="EMBL" id="FXBL01000004">
    <property type="protein sequence ID" value="SMH28960.1"/>
    <property type="molecule type" value="Genomic_DNA"/>
</dbReference>
<evidence type="ECO:0000259" key="10">
    <source>
        <dbReference type="PROSITE" id="PS50929"/>
    </source>
</evidence>
<evidence type="ECO:0000256" key="1">
    <source>
        <dbReference type="ARBA" id="ARBA00004651"/>
    </source>
</evidence>
<dbReference type="SUPFAM" id="SSF52540">
    <property type="entry name" value="P-loop containing nucleoside triphosphate hydrolases"/>
    <property type="match status" value="1"/>
</dbReference>
<dbReference type="InterPro" id="IPR003439">
    <property type="entry name" value="ABC_transporter-like_ATP-bd"/>
</dbReference>
<feature type="transmembrane region" description="Helical" evidence="8">
    <location>
        <begin position="255"/>
        <end position="275"/>
    </location>
</feature>
<accession>A0A1X7MY73</accession>
<dbReference type="GO" id="GO:0016887">
    <property type="term" value="F:ATP hydrolysis activity"/>
    <property type="evidence" value="ECO:0007669"/>
    <property type="project" value="InterPro"/>
</dbReference>
<proteinExistence type="inferred from homology"/>
<dbReference type="InterPro" id="IPR027417">
    <property type="entry name" value="P-loop_NTPase"/>
</dbReference>
<dbReference type="SUPFAM" id="SSF90123">
    <property type="entry name" value="ABC transporter transmembrane region"/>
    <property type="match status" value="1"/>
</dbReference>
<keyword evidence="6 8" id="KW-1133">Transmembrane helix</keyword>
<dbReference type="Proteomes" id="UP000193083">
    <property type="component" value="Unassembled WGS sequence"/>
</dbReference>
<comment type="subcellular location">
    <subcellularLocation>
        <location evidence="1">Cell membrane</location>
        <topology evidence="1">Multi-pass membrane protein</topology>
    </subcellularLocation>
</comment>
<keyword evidence="7 8" id="KW-0472">Membrane</keyword>
<evidence type="ECO:0000256" key="2">
    <source>
        <dbReference type="ARBA" id="ARBA00005417"/>
    </source>
</evidence>
<dbReference type="SMART" id="SM00382">
    <property type="entry name" value="AAA"/>
    <property type="match status" value="1"/>
</dbReference>
<dbReference type="InterPro" id="IPR017871">
    <property type="entry name" value="ABC_transporter-like_CS"/>
</dbReference>
<feature type="transmembrane region" description="Helical" evidence="8">
    <location>
        <begin position="139"/>
        <end position="161"/>
    </location>
</feature>
<feature type="transmembrane region" description="Helical" evidence="8">
    <location>
        <begin position="281"/>
        <end position="301"/>
    </location>
</feature>
<dbReference type="Gene3D" id="3.40.50.300">
    <property type="entry name" value="P-loop containing nucleotide triphosphate hydrolases"/>
    <property type="match status" value="1"/>
</dbReference>
<feature type="transmembrane region" description="Helical" evidence="8">
    <location>
        <begin position="167"/>
        <end position="188"/>
    </location>
</feature>
<dbReference type="InterPro" id="IPR003593">
    <property type="entry name" value="AAA+_ATPase"/>
</dbReference>